<proteinExistence type="predicted"/>
<name>A0ABV7YWQ7_9BACT</name>
<organism evidence="3 4">
    <name type="scientific">Lacihabitans lacunae</name>
    <dbReference type="NCBI Taxonomy" id="1028214"/>
    <lineage>
        <taxon>Bacteria</taxon>
        <taxon>Pseudomonadati</taxon>
        <taxon>Bacteroidota</taxon>
        <taxon>Cytophagia</taxon>
        <taxon>Cytophagales</taxon>
        <taxon>Leadbetterellaceae</taxon>
        <taxon>Lacihabitans</taxon>
    </lineage>
</organism>
<evidence type="ECO:0000256" key="1">
    <source>
        <dbReference type="ARBA" id="ARBA00022729"/>
    </source>
</evidence>
<feature type="domain" description="Gingipain" evidence="2">
    <location>
        <begin position="372"/>
        <end position="748"/>
    </location>
</feature>
<evidence type="ECO:0000313" key="3">
    <source>
        <dbReference type="EMBL" id="MFC3811485.1"/>
    </source>
</evidence>
<dbReference type="SUPFAM" id="SSF52129">
    <property type="entry name" value="Caspase-like"/>
    <property type="match status" value="1"/>
</dbReference>
<dbReference type="InterPro" id="IPR001769">
    <property type="entry name" value="Gingipain"/>
</dbReference>
<dbReference type="Proteomes" id="UP001595616">
    <property type="component" value="Unassembled WGS sequence"/>
</dbReference>
<dbReference type="InterPro" id="IPR029031">
    <property type="entry name" value="Gingipain_N_sf"/>
</dbReference>
<comment type="caution">
    <text evidence="3">The sequence shown here is derived from an EMBL/GenBank/DDBJ whole genome shotgun (WGS) entry which is preliminary data.</text>
</comment>
<dbReference type="CDD" id="cd02258">
    <property type="entry name" value="Peptidase_C25_N"/>
    <property type="match status" value="1"/>
</dbReference>
<dbReference type="Gene3D" id="3.40.50.1460">
    <property type="match status" value="1"/>
</dbReference>
<dbReference type="Gene3D" id="3.40.50.10390">
    <property type="entry name" value="Gingipain r, domain 1"/>
    <property type="match status" value="1"/>
</dbReference>
<keyword evidence="4" id="KW-1185">Reference proteome</keyword>
<dbReference type="InterPro" id="IPR029030">
    <property type="entry name" value="Caspase-like_dom_sf"/>
</dbReference>
<keyword evidence="1" id="KW-0732">Signal</keyword>
<reference evidence="4" key="1">
    <citation type="journal article" date="2019" name="Int. J. Syst. Evol. Microbiol.">
        <title>The Global Catalogue of Microorganisms (GCM) 10K type strain sequencing project: providing services to taxonomists for standard genome sequencing and annotation.</title>
        <authorList>
            <consortium name="The Broad Institute Genomics Platform"/>
            <consortium name="The Broad Institute Genome Sequencing Center for Infectious Disease"/>
            <person name="Wu L."/>
            <person name="Ma J."/>
        </authorList>
    </citation>
    <scope>NUCLEOTIDE SEQUENCE [LARGE SCALE GENOMIC DNA]</scope>
    <source>
        <strain evidence="4">CECT 7956</strain>
    </source>
</reference>
<dbReference type="Pfam" id="PF01364">
    <property type="entry name" value="Peptidase_C25"/>
    <property type="match status" value="1"/>
</dbReference>
<sequence>MDKNRGEPRGVYKLDQAFFKKYVSKYKEYNPAKIGVYMGQVGVLPQANAAERVFDLKPVPVLNTDNNQSWDSADALYFYAPSAHSVFLDATTSEFQHQINPYSDSTYLFVCLDCESTNKMSEVLYHKQSNAAIDKGEFYTFFEKEQKNVLNSGRLWLGDFFYNFLEQSFDFPELDKSQPLAINLQVLGVGRADQIMTISLNSQPFKEELLPGSSYNPSNSLARYNRYSNLQKFKYQINPEGDKLTIKYGLKTANSANAGAYIDYVSFNGKQFLADLNTKQQFSYFRKQDLVSNSNFKVKGINANTRIWSVGNPFLVKNLALSSDTGEAEFSLNFDADFAKVVVFNLASVPNPSFVKTLENQDIKSNISPQLLVVYPSKFKSQVERFVLHKKTKMDVEALAVTTEQIYNEFSSGKVDPSAIRDACRYFFNKSPGKLTAVLLFGDGSFDYKNNDDFSFINTNNLVPSYQSRESLEPIYSYSSDDFYGFMEPHEGEWAEGFSVDGYWRSNQTNDHTLDIAVGRLPVKSVLEAKSVVDKIIAYETSTENTNIWKRKLTFVADNRDFNIHQRDAENLSDLALDNFGGYEVSKIYLDDFPAEGEGLAAVSPLATAKLNQTIESGSFLVNYNGHGAEDGWAQEKLLTLGSINSWNNNPRLPIFFTATCQFGKFDNPAIVSGAELAILRQNQGAIALLTTTRPVYSSTNERINTAFYQNLQKFNTLGEVFLKTKNASIQGEINRNFSLLGDPSLRLPIFNDKVKITSIKIAGKEASEAKPTNKVNVTGEVSEFDNGRVLVSVFSPPINKKTLGIYDDGPSFAYLQKDLKISETVLEVKNGKFSGEFVIPKDVSAGVASIKLYGIDADSVGQIYGSFSGLNISSDANPAVTDKQAPQVNFTFDKDNVLLFDLLDQSGFNFGFVNPAYAMKLIIDDSTSISALPYFYLVKENTQGQINYFVGNLSEGKHTVRLIVYDTHNNKYEETFEFNISKPKLEIASFLNYPNPFTDFTNLVFLHNRKGDNLSGQLWIGDLSGKKILEKDLNCENCNAKIEFGVDFEGDTYINTPLFFRFVLKSLSDGSKSEASGKMIFWK</sequence>
<gene>
    <name evidence="3" type="primary">porU</name>
    <name evidence="3" type="ORF">ACFOOI_12540</name>
</gene>
<evidence type="ECO:0000259" key="2">
    <source>
        <dbReference type="Pfam" id="PF01364"/>
    </source>
</evidence>
<evidence type="ECO:0000313" key="4">
    <source>
        <dbReference type="Proteomes" id="UP001595616"/>
    </source>
</evidence>
<protein>
    <submittedName>
        <fullName evidence="3">Type IX secretion system sortase PorU</fullName>
    </submittedName>
</protein>
<dbReference type="EMBL" id="JBHRYQ010000001">
    <property type="protein sequence ID" value="MFC3811485.1"/>
    <property type="molecule type" value="Genomic_DNA"/>
</dbReference>
<dbReference type="RefSeq" id="WP_379838323.1">
    <property type="nucleotide sequence ID" value="NZ_JBHRYQ010000001.1"/>
</dbReference>
<dbReference type="NCBIfam" id="NF033707">
    <property type="entry name" value="T9SS_sortase"/>
    <property type="match status" value="1"/>
</dbReference>
<accession>A0ABV7YWQ7</accession>